<dbReference type="EMBL" id="JACEIK010005206">
    <property type="protein sequence ID" value="MCE0480955.1"/>
    <property type="molecule type" value="Genomic_DNA"/>
</dbReference>
<gene>
    <name evidence="1" type="ORF">HAX54_038265</name>
</gene>
<name>A0ABS8VLU6_DATST</name>
<keyword evidence="2" id="KW-1185">Reference proteome</keyword>
<sequence>MELDSIECISSSDGIDDDEIPLHHPHIIHSQYSSSKTPNNNTINNSSSNNDAIAIHSTTSVHELLECPVCTNSMYPPIHQANFLDLSTRLTAFITRRFRSTNLFPLVNDLQAF</sequence>
<proteinExistence type="predicted"/>
<evidence type="ECO:0000313" key="1">
    <source>
        <dbReference type="EMBL" id="MCE0480955.1"/>
    </source>
</evidence>
<reference evidence="1 2" key="1">
    <citation type="journal article" date="2021" name="BMC Genomics">
        <title>Datura genome reveals duplications of psychoactive alkaloid biosynthetic genes and high mutation rate following tissue culture.</title>
        <authorList>
            <person name="Rajewski A."/>
            <person name="Carter-House D."/>
            <person name="Stajich J."/>
            <person name="Litt A."/>
        </authorList>
    </citation>
    <scope>NUCLEOTIDE SEQUENCE [LARGE SCALE GENOMIC DNA]</scope>
    <source>
        <strain evidence="1">AR-01</strain>
    </source>
</reference>
<evidence type="ECO:0000313" key="2">
    <source>
        <dbReference type="Proteomes" id="UP000823775"/>
    </source>
</evidence>
<organism evidence="1 2">
    <name type="scientific">Datura stramonium</name>
    <name type="common">Jimsonweed</name>
    <name type="synonym">Common thornapple</name>
    <dbReference type="NCBI Taxonomy" id="4076"/>
    <lineage>
        <taxon>Eukaryota</taxon>
        <taxon>Viridiplantae</taxon>
        <taxon>Streptophyta</taxon>
        <taxon>Embryophyta</taxon>
        <taxon>Tracheophyta</taxon>
        <taxon>Spermatophyta</taxon>
        <taxon>Magnoliopsida</taxon>
        <taxon>eudicotyledons</taxon>
        <taxon>Gunneridae</taxon>
        <taxon>Pentapetalae</taxon>
        <taxon>asterids</taxon>
        <taxon>lamiids</taxon>
        <taxon>Solanales</taxon>
        <taxon>Solanaceae</taxon>
        <taxon>Solanoideae</taxon>
        <taxon>Datureae</taxon>
        <taxon>Datura</taxon>
    </lineage>
</organism>
<protein>
    <submittedName>
        <fullName evidence="1">Uncharacterized protein</fullName>
    </submittedName>
</protein>
<accession>A0ABS8VLU6</accession>
<dbReference type="Proteomes" id="UP000823775">
    <property type="component" value="Unassembled WGS sequence"/>
</dbReference>
<comment type="caution">
    <text evidence="1">The sequence shown here is derived from an EMBL/GenBank/DDBJ whole genome shotgun (WGS) entry which is preliminary data.</text>
</comment>